<dbReference type="Pfam" id="PF00857">
    <property type="entry name" value="Isochorismatase"/>
    <property type="match status" value="1"/>
</dbReference>
<evidence type="ECO:0000256" key="1">
    <source>
        <dbReference type="ARBA" id="ARBA00006336"/>
    </source>
</evidence>
<organism evidence="4 5">
    <name type="scientific">Brevibacillus choshinensis</name>
    <dbReference type="NCBI Taxonomy" id="54911"/>
    <lineage>
        <taxon>Bacteria</taxon>
        <taxon>Bacillati</taxon>
        <taxon>Bacillota</taxon>
        <taxon>Bacilli</taxon>
        <taxon>Bacillales</taxon>
        <taxon>Paenibacillaceae</taxon>
        <taxon>Brevibacillus</taxon>
    </lineage>
</organism>
<evidence type="ECO:0000313" key="5">
    <source>
        <dbReference type="Proteomes" id="UP000051063"/>
    </source>
</evidence>
<dbReference type="InterPro" id="IPR000868">
    <property type="entry name" value="Isochorismatase-like_dom"/>
</dbReference>
<dbReference type="PANTHER" id="PTHR43540">
    <property type="entry name" value="PEROXYUREIDOACRYLATE/UREIDOACRYLATE AMIDOHYDROLASE-RELATED"/>
    <property type="match status" value="1"/>
</dbReference>
<dbReference type="InterPro" id="IPR036380">
    <property type="entry name" value="Isochorismatase-like_sf"/>
</dbReference>
<dbReference type="Proteomes" id="UP000051063">
    <property type="component" value="Unassembled WGS sequence"/>
</dbReference>
<evidence type="ECO:0000313" key="4">
    <source>
        <dbReference type="EMBL" id="KQL46351.1"/>
    </source>
</evidence>
<dbReference type="Gene3D" id="3.40.50.850">
    <property type="entry name" value="Isochorismatase-like"/>
    <property type="match status" value="1"/>
</dbReference>
<accession>A0ABR5N6X5</accession>
<dbReference type="InterPro" id="IPR050272">
    <property type="entry name" value="Isochorismatase-like_hydrls"/>
</dbReference>
<dbReference type="EMBL" id="LJJB01000010">
    <property type="protein sequence ID" value="KQL46351.1"/>
    <property type="molecule type" value="Genomic_DNA"/>
</dbReference>
<dbReference type="RefSeq" id="WP_055745435.1">
    <property type="nucleotide sequence ID" value="NZ_LJJB01000010.1"/>
</dbReference>
<keyword evidence="5" id="KW-1185">Reference proteome</keyword>
<feature type="domain" description="Isochorismatase-like" evidence="3">
    <location>
        <begin position="5"/>
        <end position="150"/>
    </location>
</feature>
<keyword evidence="2" id="KW-0378">Hydrolase</keyword>
<sequence length="188" mass="20618">MNHTTALLVIDVQVGIVEGTPDHPNPVYAKESLVQTIQTLIDHARTRSIPVLYVQDLDVKDAGEEAFAIHPALSPAPHEPVIYKRATDSFHGTDLHEQLQALGVKHLVIVGCKTEYCVDSACRKATTLGYDVTLVRDAHSTTDNAALHAEQIIAHHNTCLHGLGNLDPFILVRPSEEDVLVPSHDSYR</sequence>
<dbReference type="PANTHER" id="PTHR43540:SF14">
    <property type="entry name" value="ISOCHORISMATASE"/>
    <property type="match status" value="1"/>
</dbReference>
<reference evidence="4 5" key="1">
    <citation type="submission" date="2015-09" db="EMBL/GenBank/DDBJ databases">
        <title>Genome sequencing project for genomic taxonomy and phylogenomics of Bacillus-like bacteria.</title>
        <authorList>
            <person name="Liu B."/>
            <person name="Wang J."/>
            <person name="Zhu Y."/>
            <person name="Liu G."/>
            <person name="Chen Q."/>
            <person name="Chen Z."/>
            <person name="Lan J."/>
            <person name="Che J."/>
            <person name="Ge C."/>
            <person name="Shi H."/>
            <person name="Pan Z."/>
            <person name="Liu X."/>
        </authorList>
    </citation>
    <scope>NUCLEOTIDE SEQUENCE [LARGE SCALE GENOMIC DNA]</scope>
    <source>
        <strain evidence="4 5">DSM 8552</strain>
    </source>
</reference>
<comment type="caution">
    <text evidence="4">The sequence shown here is derived from an EMBL/GenBank/DDBJ whole genome shotgun (WGS) entry which is preliminary data.</text>
</comment>
<proteinExistence type="inferred from homology"/>
<gene>
    <name evidence="4" type="ORF">AN963_15435</name>
</gene>
<dbReference type="SUPFAM" id="SSF52499">
    <property type="entry name" value="Isochorismatase-like hydrolases"/>
    <property type="match status" value="1"/>
</dbReference>
<evidence type="ECO:0000259" key="3">
    <source>
        <dbReference type="Pfam" id="PF00857"/>
    </source>
</evidence>
<name>A0ABR5N6X5_BRECH</name>
<protein>
    <submittedName>
        <fullName evidence="4">Amidase</fullName>
    </submittedName>
</protein>
<evidence type="ECO:0000256" key="2">
    <source>
        <dbReference type="ARBA" id="ARBA00022801"/>
    </source>
</evidence>
<comment type="similarity">
    <text evidence="1">Belongs to the isochorismatase family.</text>
</comment>
<dbReference type="CDD" id="cd01014">
    <property type="entry name" value="nicotinamidase_related"/>
    <property type="match status" value="1"/>
</dbReference>